<keyword evidence="3" id="KW-1003">Cell membrane</keyword>
<keyword evidence="6 7" id="KW-0472">Membrane</keyword>
<dbReference type="GO" id="GO:0005886">
    <property type="term" value="C:plasma membrane"/>
    <property type="evidence" value="ECO:0007669"/>
    <property type="project" value="UniProtKB-SubCell"/>
</dbReference>
<dbReference type="RefSeq" id="WP_096410175.1">
    <property type="nucleotide sequence ID" value="NZ_AP017372.2"/>
</dbReference>
<keyword evidence="5 7" id="KW-1133">Transmembrane helix</keyword>
<evidence type="ECO:0000256" key="6">
    <source>
        <dbReference type="ARBA" id="ARBA00023136"/>
    </source>
</evidence>
<sequence length="103" mass="11096">MTQAAFFALVAGVIAGIGIYGLITQRHLLRRVLAVNVLGHSIFLLLVALARRDQDYVDPLPHAMVLTGIVIAVSATAFALVLARRYHAETGLVYLPEDEGDKG</sequence>
<keyword evidence="4 7" id="KW-0812">Transmembrane</keyword>
<evidence type="ECO:0000313" key="8">
    <source>
        <dbReference type="EMBL" id="BAU58889.1"/>
    </source>
</evidence>
<dbReference type="PANTHER" id="PTHR34583">
    <property type="entry name" value="ANTIPORTER SUBUNIT MNHC2-RELATED"/>
    <property type="match status" value="1"/>
</dbReference>
<dbReference type="InterPro" id="IPR050601">
    <property type="entry name" value="CPA3_antiporter_subunitC"/>
</dbReference>
<feature type="transmembrane region" description="Helical" evidence="7">
    <location>
        <begin position="62"/>
        <end position="83"/>
    </location>
</feature>
<feature type="transmembrane region" description="Helical" evidence="7">
    <location>
        <begin position="32"/>
        <end position="50"/>
    </location>
</feature>
<name>A0A0X8XBF5_HALHR</name>
<dbReference type="AlphaFoldDB" id="A0A0X8XBF5"/>
<accession>A0A0X8XBF5</accession>
<comment type="similarity">
    <text evidence="2">Belongs to the CPA3 antiporters (TC 2.A.63) subunit C family.</text>
</comment>
<evidence type="ECO:0000313" key="9">
    <source>
        <dbReference type="Proteomes" id="UP000218890"/>
    </source>
</evidence>
<dbReference type="OrthoDB" id="1494613at2"/>
<dbReference type="EMBL" id="AP017372">
    <property type="protein sequence ID" value="BAU58889.1"/>
    <property type="molecule type" value="Genomic_DNA"/>
</dbReference>
<dbReference type="PANTHER" id="PTHR34583:SF2">
    <property type="entry name" value="ANTIPORTER SUBUNIT MNHC2-RELATED"/>
    <property type="match status" value="1"/>
</dbReference>
<dbReference type="InterPro" id="IPR039428">
    <property type="entry name" value="NUOK/Mnh_C1-like"/>
</dbReference>
<dbReference type="Pfam" id="PF00420">
    <property type="entry name" value="Oxidored_q2"/>
    <property type="match status" value="1"/>
</dbReference>
<evidence type="ECO:0000256" key="7">
    <source>
        <dbReference type="SAM" id="Phobius"/>
    </source>
</evidence>
<dbReference type="Gene3D" id="1.10.287.3510">
    <property type="match status" value="1"/>
</dbReference>
<dbReference type="Proteomes" id="UP000218890">
    <property type="component" value="Chromosome"/>
</dbReference>
<proteinExistence type="inferred from homology"/>
<protein>
    <submittedName>
        <fullName evidence="8">Na(+) H(+) antiporter subunit C</fullName>
    </submittedName>
</protein>
<keyword evidence="9" id="KW-1185">Reference proteome</keyword>
<evidence type="ECO:0000256" key="4">
    <source>
        <dbReference type="ARBA" id="ARBA00022692"/>
    </source>
</evidence>
<feature type="transmembrane region" description="Helical" evidence="7">
    <location>
        <begin position="6"/>
        <end position="23"/>
    </location>
</feature>
<evidence type="ECO:0000256" key="3">
    <source>
        <dbReference type="ARBA" id="ARBA00022475"/>
    </source>
</evidence>
<comment type="subcellular location">
    <subcellularLocation>
        <location evidence="1">Cell membrane</location>
        <topology evidence="1">Multi-pass membrane protein</topology>
    </subcellularLocation>
</comment>
<reference evidence="8" key="1">
    <citation type="submission" date="2016-02" db="EMBL/GenBank/DDBJ databases">
        <title>Halorhodospira halochloris DSM-1059 complete genome, version 2.</title>
        <authorList>
            <person name="Tsukatani Y."/>
        </authorList>
    </citation>
    <scope>NUCLEOTIDE SEQUENCE</scope>
    <source>
        <strain evidence="8">DSM 1059</strain>
    </source>
</reference>
<evidence type="ECO:0000256" key="2">
    <source>
        <dbReference type="ARBA" id="ARBA00010388"/>
    </source>
</evidence>
<evidence type="ECO:0000256" key="5">
    <source>
        <dbReference type="ARBA" id="ARBA00022989"/>
    </source>
</evidence>
<dbReference type="KEGG" id="hhk:HH1059_21810"/>
<organism evidence="8 9">
    <name type="scientific">Halorhodospira halochloris</name>
    <name type="common">Ectothiorhodospira halochloris</name>
    <dbReference type="NCBI Taxonomy" id="1052"/>
    <lineage>
        <taxon>Bacteria</taxon>
        <taxon>Pseudomonadati</taxon>
        <taxon>Pseudomonadota</taxon>
        <taxon>Gammaproteobacteria</taxon>
        <taxon>Chromatiales</taxon>
        <taxon>Ectothiorhodospiraceae</taxon>
        <taxon>Halorhodospira</taxon>
    </lineage>
</organism>
<evidence type="ECO:0000256" key="1">
    <source>
        <dbReference type="ARBA" id="ARBA00004651"/>
    </source>
</evidence>
<gene>
    <name evidence="8" type="ORF">HH1059_21810</name>
</gene>